<evidence type="ECO:0000313" key="2">
    <source>
        <dbReference type="Proteomes" id="UP000654123"/>
    </source>
</evidence>
<dbReference type="EMBL" id="BMSV01000024">
    <property type="protein sequence ID" value="GGQ34081.1"/>
    <property type="molecule type" value="Genomic_DNA"/>
</dbReference>
<accession>A0A918B645</accession>
<evidence type="ECO:0000313" key="1">
    <source>
        <dbReference type="EMBL" id="GGQ34081.1"/>
    </source>
</evidence>
<protein>
    <submittedName>
        <fullName evidence="1">Uncharacterized protein</fullName>
    </submittedName>
</protein>
<dbReference type="Proteomes" id="UP000654123">
    <property type="component" value="Unassembled WGS sequence"/>
</dbReference>
<proteinExistence type="predicted"/>
<reference evidence="1" key="1">
    <citation type="journal article" date="2014" name="Int. J. Syst. Evol. Microbiol.">
        <title>Complete genome sequence of Corynebacterium casei LMG S-19264T (=DSM 44701T), isolated from a smear-ripened cheese.</title>
        <authorList>
            <consortium name="US DOE Joint Genome Institute (JGI-PGF)"/>
            <person name="Walter F."/>
            <person name="Albersmeier A."/>
            <person name="Kalinowski J."/>
            <person name="Ruckert C."/>
        </authorList>
    </citation>
    <scope>NUCLEOTIDE SEQUENCE</scope>
    <source>
        <strain evidence="1">JCM 4335</strain>
    </source>
</reference>
<sequence length="127" mass="13547">MVSDSRAADDPKEGEGCLGFLMGAGDLADDEVGAGEAKVVERLASHKVLGAEFEWPSQELQGAFSTSGLPGDIAVVENPVEDRGGQHLVTEDLAPFAEDLVRCEDPRRRGGVEQVVDLRIRCRAVCP</sequence>
<reference evidence="1" key="2">
    <citation type="submission" date="2020-09" db="EMBL/GenBank/DDBJ databases">
        <authorList>
            <person name="Sun Q."/>
            <person name="Ohkuma M."/>
        </authorList>
    </citation>
    <scope>NUCLEOTIDE SEQUENCE</scope>
    <source>
        <strain evidence="1">JCM 4335</strain>
    </source>
</reference>
<comment type="caution">
    <text evidence="1">The sequence shown here is derived from an EMBL/GenBank/DDBJ whole genome shotgun (WGS) entry which is preliminary data.</text>
</comment>
<organism evidence="1 2">
    <name type="scientific">Streptomyces roseolilacinus</name>
    <dbReference type="NCBI Taxonomy" id="66904"/>
    <lineage>
        <taxon>Bacteria</taxon>
        <taxon>Bacillati</taxon>
        <taxon>Actinomycetota</taxon>
        <taxon>Actinomycetes</taxon>
        <taxon>Kitasatosporales</taxon>
        <taxon>Streptomycetaceae</taxon>
        <taxon>Streptomyces</taxon>
    </lineage>
</organism>
<name>A0A918B645_9ACTN</name>
<keyword evidence="2" id="KW-1185">Reference proteome</keyword>
<dbReference type="AlphaFoldDB" id="A0A918B645"/>
<gene>
    <name evidence="1" type="ORF">GCM10010249_60570</name>
</gene>